<feature type="compositionally biased region" description="Low complexity" evidence="3">
    <location>
        <begin position="105"/>
        <end position="116"/>
    </location>
</feature>
<accession>A0A1J5IPZ8</accession>
<dbReference type="InterPro" id="IPR036707">
    <property type="entry name" value="MinE_sf"/>
</dbReference>
<comment type="caution">
    <text evidence="4">The sequence shown here is derived from an EMBL/GenBank/DDBJ whole genome shotgun (WGS) entry which is preliminary data.</text>
</comment>
<name>A0A1J5IPZ8_9BACT</name>
<evidence type="ECO:0000256" key="1">
    <source>
        <dbReference type="ARBA" id="ARBA00008168"/>
    </source>
</evidence>
<gene>
    <name evidence="4" type="ORF">AUK40_01095</name>
</gene>
<evidence type="ECO:0000256" key="2">
    <source>
        <dbReference type="ARBA" id="ARBA00025265"/>
    </source>
</evidence>
<comment type="similarity">
    <text evidence="1">Belongs to the MinE family.</text>
</comment>
<keyword evidence="4" id="KW-0132">Cell division</keyword>
<evidence type="ECO:0000256" key="3">
    <source>
        <dbReference type="SAM" id="MobiDB-lite"/>
    </source>
</evidence>
<dbReference type="InterPro" id="IPR005527">
    <property type="entry name" value="MinE"/>
</dbReference>
<sequence length="152" mass="16634">MPSIWEIMINIFKKGSDDADTAHDRLKLVLRKDRVKITPEALEGIKRDILKTISQYVDIEENNLQLDIQYTGTDTSIVASMPVKGGRAEITGKRTVATPDKDEATAALKPPKSPKTAAKKPRKSGTKKTAKKKSTRKKAAAQTKPVAVKPAV</sequence>
<dbReference type="GO" id="GO:0051301">
    <property type="term" value="P:cell division"/>
    <property type="evidence" value="ECO:0007669"/>
    <property type="project" value="UniProtKB-KW"/>
</dbReference>
<reference evidence="4 5" key="1">
    <citation type="journal article" date="2016" name="Environ. Microbiol.">
        <title>Genomic resolution of a cold subsurface aquifer community provides metabolic insights for novel microbes adapted to high CO concentrations.</title>
        <authorList>
            <person name="Probst A.J."/>
            <person name="Castelle C.J."/>
            <person name="Singh A."/>
            <person name="Brown C.T."/>
            <person name="Anantharaman K."/>
            <person name="Sharon I."/>
            <person name="Hug L.A."/>
            <person name="Burstein D."/>
            <person name="Emerson J.B."/>
            <person name="Thomas B.C."/>
            <person name="Banfield J.F."/>
        </authorList>
    </citation>
    <scope>NUCLEOTIDE SEQUENCE [LARGE SCALE GENOMIC DNA]</scope>
    <source>
        <strain evidence="4">CG2_30_54_11</strain>
    </source>
</reference>
<organism evidence="4 5">
    <name type="scientific">Candidatus Wirthbacteria bacterium CG2_30_54_11</name>
    <dbReference type="NCBI Taxonomy" id="1817892"/>
    <lineage>
        <taxon>Bacteria</taxon>
        <taxon>Candidatus Wirthbacteria</taxon>
    </lineage>
</organism>
<dbReference type="Pfam" id="PF03776">
    <property type="entry name" value="MinE"/>
    <property type="match status" value="1"/>
</dbReference>
<dbReference type="GO" id="GO:0032955">
    <property type="term" value="P:regulation of division septum assembly"/>
    <property type="evidence" value="ECO:0007669"/>
    <property type="project" value="InterPro"/>
</dbReference>
<dbReference type="AlphaFoldDB" id="A0A1J5IPZ8"/>
<dbReference type="Gene3D" id="3.30.1070.10">
    <property type="entry name" value="Cell division topological specificity factor MinE"/>
    <property type="match status" value="1"/>
</dbReference>
<dbReference type="Proteomes" id="UP000183245">
    <property type="component" value="Unassembled WGS sequence"/>
</dbReference>
<proteinExistence type="inferred from homology"/>
<evidence type="ECO:0000313" key="5">
    <source>
        <dbReference type="Proteomes" id="UP000183245"/>
    </source>
</evidence>
<dbReference type="EMBL" id="MNZT01000021">
    <property type="protein sequence ID" value="OIP98771.1"/>
    <property type="molecule type" value="Genomic_DNA"/>
</dbReference>
<evidence type="ECO:0000313" key="4">
    <source>
        <dbReference type="EMBL" id="OIP98771.1"/>
    </source>
</evidence>
<dbReference type="STRING" id="1817892.AUK40_01095"/>
<feature type="compositionally biased region" description="Basic residues" evidence="3">
    <location>
        <begin position="117"/>
        <end position="139"/>
    </location>
</feature>
<keyword evidence="4" id="KW-0131">Cell cycle</keyword>
<dbReference type="SUPFAM" id="SSF55229">
    <property type="entry name" value="Cell division protein MinE topological specificity domain"/>
    <property type="match status" value="1"/>
</dbReference>
<protein>
    <submittedName>
        <fullName evidence="4">Cell division topological specificity factor MinE</fullName>
    </submittedName>
</protein>
<feature type="region of interest" description="Disordered" evidence="3">
    <location>
        <begin position="89"/>
        <end position="152"/>
    </location>
</feature>
<dbReference type="NCBIfam" id="TIGR01215">
    <property type="entry name" value="minE"/>
    <property type="match status" value="1"/>
</dbReference>
<comment type="function">
    <text evidence="2">Prevents the cell division inhibition by proteins MinC and MinD at internal division sites while permitting inhibition at polar sites. This ensures cell division at the proper site by restricting the formation of a division septum at the midpoint of the long axis of the cell.</text>
</comment>